<comment type="caution">
    <text evidence="1">The sequence shown here is derived from an EMBL/GenBank/DDBJ whole genome shotgun (WGS) entry which is preliminary data.</text>
</comment>
<dbReference type="RefSeq" id="WP_267153393.1">
    <property type="nucleotide sequence ID" value="NZ_JAPMLT010000016.1"/>
</dbReference>
<evidence type="ECO:0000313" key="1">
    <source>
        <dbReference type="EMBL" id="MCX7572143.1"/>
    </source>
</evidence>
<sequence>MHMTRREFIKTGSLSLLLVALSGPLGLLEWEKKAQAASSDNVLVVLQLSGGNDGLNTVVPYTVGAYYDNRPSLALQPGDVLALDNQFGLHPSLIGLKSLWDQNKLAIINGVGYANPDRSHFRSQDIWQSAVPDRIDMTTGWLGRYHDLLPDSERHPLSGMSIGSSSKIYYSKRTDVPQLQDVATYQLLLRANVQSEMDRRRVAFENMYLPTGTTEPGSLSTVRMKGNTAVQSSKVIQSNVPSTVTGYPTSPIGKQLSLIAALIGAGTGTRTFFTEAGNFDDHTYEKGNHAKVLTDVDSSLTAFWNDLTQRGIADRVTVLIYSEFGRRPKENASSGTDHGTAAPVLILGNSVQGGLYGQMPSLTNLDIYGDLKYTVDFRSVYATLLDRWLGMPSFDVLGGTFENVPYLL</sequence>
<dbReference type="EMBL" id="JAPMLT010000016">
    <property type="protein sequence ID" value="MCX7572143.1"/>
    <property type="molecule type" value="Genomic_DNA"/>
</dbReference>
<dbReference type="Proteomes" id="UP001208017">
    <property type="component" value="Unassembled WGS sequence"/>
</dbReference>
<reference evidence="1 2" key="1">
    <citation type="submission" date="2022-11" db="EMBL/GenBank/DDBJ databases">
        <title>Study of microbial diversity in lake waters.</title>
        <authorList>
            <person name="Zhang J."/>
        </authorList>
    </citation>
    <scope>NUCLEOTIDE SEQUENCE [LARGE SCALE GENOMIC DNA]</scope>
    <source>
        <strain evidence="1 2">DT12</strain>
    </source>
</reference>
<accession>A0ABT3X5G7</accession>
<dbReference type="Pfam" id="PF07394">
    <property type="entry name" value="DUF1501"/>
    <property type="match status" value="1"/>
</dbReference>
<protein>
    <submittedName>
        <fullName evidence="1">DUF1501 domain-containing protein</fullName>
    </submittedName>
</protein>
<keyword evidence="2" id="KW-1185">Reference proteome</keyword>
<dbReference type="PANTHER" id="PTHR43737:SF1">
    <property type="entry name" value="DUF1501 DOMAIN-CONTAINING PROTEIN"/>
    <property type="match status" value="1"/>
</dbReference>
<dbReference type="InterPro" id="IPR006311">
    <property type="entry name" value="TAT_signal"/>
</dbReference>
<dbReference type="InterPro" id="IPR010869">
    <property type="entry name" value="DUF1501"/>
</dbReference>
<dbReference type="InterPro" id="IPR017850">
    <property type="entry name" value="Alkaline_phosphatase_core_sf"/>
</dbReference>
<organism evidence="1 2">
    <name type="scientific">Tumebacillus lacus</name>
    <dbReference type="NCBI Taxonomy" id="2995335"/>
    <lineage>
        <taxon>Bacteria</taxon>
        <taxon>Bacillati</taxon>
        <taxon>Bacillota</taxon>
        <taxon>Bacilli</taxon>
        <taxon>Bacillales</taxon>
        <taxon>Alicyclobacillaceae</taxon>
        <taxon>Tumebacillus</taxon>
    </lineage>
</organism>
<proteinExistence type="predicted"/>
<evidence type="ECO:0000313" key="2">
    <source>
        <dbReference type="Proteomes" id="UP001208017"/>
    </source>
</evidence>
<dbReference type="PROSITE" id="PS51318">
    <property type="entry name" value="TAT"/>
    <property type="match status" value="1"/>
</dbReference>
<gene>
    <name evidence="1" type="ORF">OS242_19655</name>
</gene>
<dbReference type="PANTHER" id="PTHR43737">
    <property type="entry name" value="BLL7424 PROTEIN"/>
    <property type="match status" value="1"/>
</dbReference>
<dbReference type="SUPFAM" id="SSF53649">
    <property type="entry name" value="Alkaline phosphatase-like"/>
    <property type="match status" value="1"/>
</dbReference>
<name>A0ABT3X5G7_9BACL</name>